<dbReference type="RefSeq" id="XP_017768124.1">
    <property type="nucleotide sequence ID" value="XM_017912635.1"/>
</dbReference>
<dbReference type="CDD" id="cd00059">
    <property type="entry name" value="FH_FOX"/>
    <property type="match status" value="1"/>
</dbReference>
<gene>
    <name evidence="9" type="primary">LOC108556500</name>
</gene>
<protein>
    <submittedName>
        <fullName evidence="9">Uncharacterized protein LOC108556500</fullName>
    </submittedName>
</protein>
<comment type="subcellular location">
    <subcellularLocation>
        <location evidence="1 6">Nucleus</location>
    </subcellularLocation>
</comment>
<keyword evidence="3 6" id="KW-0238">DNA-binding</keyword>
<dbReference type="PROSITE" id="PS00658">
    <property type="entry name" value="FORK_HEAD_2"/>
    <property type="match status" value="1"/>
</dbReference>
<dbReference type="Gene3D" id="1.10.10.10">
    <property type="entry name" value="Winged helix-like DNA-binding domain superfamily/Winged helix DNA-binding domain"/>
    <property type="match status" value="1"/>
</dbReference>
<proteinExistence type="predicted"/>
<dbReference type="GeneID" id="108556500"/>
<evidence type="ECO:0000313" key="8">
    <source>
        <dbReference type="Proteomes" id="UP000695000"/>
    </source>
</evidence>
<feature type="DNA-binding region" description="Fork-head" evidence="6">
    <location>
        <begin position="287"/>
        <end position="359"/>
    </location>
</feature>
<dbReference type="PROSITE" id="PS50039">
    <property type="entry name" value="FORK_HEAD_3"/>
    <property type="match status" value="1"/>
</dbReference>
<dbReference type="PRINTS" id="PR00053">
    <property type="entry name" value="FORKHEAD"/>
</dbReference>
<evidence type="ECO:0000256" key="6">
    <source>
        <dbReference type="PROSITE-ProRule" id="PRU00089"/>
    </source>
</evidence>
<evidence type="ECO:0000256" key="2">
    <source>
        <dbReference type="ARBA" id="ARBA00023015"/>
    </source>
</evidence>
<dbReference type="InterPro" id="IPR047119">
    <property type="entry name" value="FOXN2/3-like"/>
</dbReference>
<dbReference type="InterPro" id="IPR030456">
    <property type="entry name" value="TF_fork_head_CS_2"/>
</dbReference>
<evidence type="ECO:0000256" key="3">
    <source>
        <dbReference type="ARBA" id="ARBA00023125"/>
    </source>
</evidence>
<name>A0ABM1M0M4_NICVS</name>
<keyword evidence="4" id="KW-0804">Transcription</keyword>
<keyword evidence="2" id="KW-0805">Transcription regulation</keyword>
<keyword evidence="5 6" id="KW-0539">Nucleus</keyword>
<evidence type="ECO:0000256" key="1">
    <source>
        <dbReference type="ARBA" id="ARBA00004123"/>
    </source>
</evidence>
<keyword evidence="8" id="KW-1185">Reference proteome</keyword>
<evidence type="ECO:0000256" key="5">
    <source>
        <dbReference type="ARBA" id="ARBA00023242"/>
    </source>
</evidence>
<dbReference type="SMART" id="SM00339">
    <property type="entry name" value="FH"/>
    <property type="match status" value="1"/>
</dbReference>
<evidence type="ECO:0000256" key="4">
    <source>
        <dbReference type="ARBA" id="ARBA00023163"/>
    </source>
</evidence>
<dbReference type="PANTHER" id="PTHR13962:SF17">
    <property type="entry name" value="FORKHEAD BOX PROTEIN N4"/>
    <property type="match status" value="1"/>
</dbReference>
<dbReference type="InterPro" id="IPR036388">
    <property type="entry name" value="WH-like_DNA-bd_sf"/>
</dbReference>
<sequence>MFRYCKPLPDFVVYDGQQWFEQLPIQSRVSVPEGHNKCSSSSRRWRRRKWSRRTAARCDEERWNVAADRDQEERSQRTYVRCQRRRRWRNGGRLLHVFGGVKIAQLVTFVVVVCLQVVLLNGNWDTSYKIPNIIAEMHHVNIDDLQAYKAEHQFLEQHDFEGRRRSSSSGCSANKQIKIEMNNSTTLMNNVPSPIGSDSGIEMDCCSDGNLSWLLNYKINELPPVPGEKRDQQQQHQTMPTIKILGGLPEIKISEQQFGDGQKMLYQEPKLPSSSSQTTYRYSGPKKPPFTYTELIEHALVEKGELTVSGIYQWISDHFPFYKQNDDRWKNSVRHNLSINPHFRKGSKAVHGAGHLWTIAQREDQKTWNIVSFSHFTTAKTLRILTFESICNWSRRSSGCNSEIIHHQRRMQQPQNVEVEYVIDMSGGLGGSMCFSFCPFFCPFKDFLCPPVSKEQVAEECGLGNDYLITDLNPAALGLNLSEAEMINGANIYDDLNFQCYELQTE</sequence>
<evidence type="ECO:0000259" key="7">
    <source>
        <dbReference type="PROSITE" id="PS50039"/>
    </source>
</evidence>
<dbReference type="PANTHER" id="PTHR13962">
    <property type="entry name" value="FORKHEAD BOX PROTEIN N3-LIKE PROTEIN-RELATED"/>
    <property type="match status" value="1"/>
</dbReference>
<organism evidence="8 9">
    <name type="scientific">Nicrophorus vespilloides</name>
    <name type="common">Boreal carrion beetle</name>
    <dbReference type="NCBI Taxonomy" id="110193"/>
    <lineage>
        <taxon>Eukaryota</taxon>
        <taxon>Metazoa</taxon>
        <taxon>Ecdysozoa</taxon>
        <taxon>Arthropoda</taxon>
        <taxon>Hexapoda</taxon>
        <taxon>Insecta</taxon>
        <taxon>Pterygota</taxon>
        <taxon>Neoptera</taxon>
        <taxon>Endopterygota</taxon>
        <taxon>Coleoptera</taxon>
        <taxon>Polyphaga</taxon>
        <taxon>Staphyliniformia</taxon>
        <taxon>Silphidae</taxon>
        <taxon>Nicrophorinae</taxon>
        <taxon>Nicrophorus</taxon>
    </lineage>
</organism>
<accession>A0ABM1M0M4</accession>
<dbReference type="InterPro" id="IPR001766">
    <property type="entry name" value="Fork_head_dom"/>
</dbReference>
<evidence type="ECO:0000313" key="9">
    <source>
        <dbReference type="RefSeq" id="XP_017768124.1"/>
    </source>
</evidence>
<dbReference type="Pfam" id="PF00250">
    <property type="entry name" value="Forkhead"/>
    <property type="match status" value="1"/>
</dbReference>
<dbReference type="Proteomes" id="UP000695000">
    <property type="component" value="Unplaced"/>
</dbReference>
<dbReference type="InterPro" id="IPR036390">
    <property type="entry name" value="WH_DNA-bd_sf"/>
</dbReference>
<reference evidence="9" key="1">
    <citation type="submission" date="2025-08" db="UniProtKB">
        <authorList>
            <consortium name="RefSeq"/>
        </authorList>
    </citation>
    <scope>IDENTIFICATION</scope>
    <source>
        <tissue evidence="9">Whole Larva</tissue>
    </source>
</reference>
<feature type="domain" description="Fork-head" evidence="7">
    <location>
        <begin position="287"/>
        <end position="359"/>
    </location>
</feature>
<dbReference type="SUPFAM" id="SSF46785">
    <property type="entry name" value="Winged helix' DNA-binding domain"/>
    <property type="match status" value="1"/>
</dbReference>